<dbReference type="KEGG" id="bse:Bsel_0680"/>
<dbReference type="InterPro" id="IPR008988">
    <property type="entry name" value="Transcriptional_repressor_C"/>
</dbReference>
<dbReference type="SUPFAM" id="SSF50037">
    <property type="entry name" value="C-terminal domain of transcriptional repressors"/>
    <property type="match status" value="1"/>
</dbReference>
<dbReference type="Pfam" id="PF04023">
    <property type="entry name" value="FeoA"/>
    <property type="match status" value="1"/>
</dbReference>
<dbReference type="SMART" id="SM00899">
    <property type="entry name" value="FeoA"/>
    <property type="match status" value="1"/>
</dbReference>
<dbReference type="AlphaFoldDB" id="D6XYQ7"/>
<dbReference type="EMBL" id="CP001791">
    <property type="protein sequence ID" value="ADH98215.1"/>
    <property type="molecule type" value="Genomic_DNA"/>
</dbReference>
<accession>D6XYQ7</accession>
<dbReference type="GO" id="GO:0046914">
    <property type="term" value="F:transition metal ion binding"/>
    <property type="evidence" value="ECO:0007669"/>
    <property type="project" value="InterPro"/>
</dbReference>
<protein>
    <submittedName>
        <fullName evidence="3">FeoA family protein</fullName>
    </submittedName>
</protein>
<sequence>MTQQGLCQLPCNTSCLIKELPACPLLEGLGISVGSKVCIKQKSPWKGPVVVETKGRREVAIDYAIASQFVVEEVSHHVVSR</sequence>
<reference evidence="3" key="1">
    <citation type="submission" date="2009-10" db="EMBL/GenBank/DDBJ databases">
        <title>Complete sequence of Bacillus selenitireducens MLS10.</title>
        <authorList>
            <consortium name="US DOE Joint Genome Institute"/>
            <person name="Lucas S."/>
            <person name="Copeland A."/>
            <person name="Lapidus A."/>
            <person name="Glavina del Rio T."/>
            <person name="Dalin E."/>
            <person name="Tice H."/>
            <person name="Bruce D."/>
            <person name="Goodwin L."/>
            <person name="Pitluck S."/>
            <person name="Sims D."/>
            <person name="Brettin T."/>
            <person name="Detter J.C."/>
            <person name="Han C."/>
            <person name="Larimer F."/>
            <person name="Land M."/>
            <person name="Hauser L."/>
            <person name="Kyrpides N."/>
            <person name="Ovchinnikova G."/>
            <person name="Stolz J."/>
        </authorList>
    </citation>
    <scope>NUCLEOTIDE SEQUENCE [LARGE SCALE GENOMIC DNA]</scope>
    <source>
        <strain evidence="3">MLS10</strain>
    </source>
</reference>
<gene>
    <name evidence="3" type="ordered locus">Bsel_0680</name>
</gene>
<keyword evidence="1" id="KW-0408">Iron</keyword>
<dbReference type="Proteomes" id="UP000000271">
    <property type="component" value="Chromosome"/>
</dbReference>
<organism evidence="3 4">
    <name type="scientific">Bacillus selenitireducens (strain ATCC 700615 / DSM 15326 / MLS10)</name>
    <dbReference type="NCBI Taxonomy" id="439292"/>
    <lineage>
        <taxon>Bacteria</taxon>
        <taxon>Bacillati</taxon>
        <taxon>Bacillota</taxon>
        <taxon>Bacilli</taxon>
        <taxon>Bacillales</taxon>
        <taxon>Bacillaceae</taxon>
        <taxon>Salisediminibacterium</taxon>
    </lineage>
</organism>
<name>D6XYQ7_BACIE</name>
<dbReference type="RefSeq" id="WP_013171644.1">
    <property type="nucleotide sequence ID" value="NC_014219.1"/>
</dbReference>
<evidence type="ECO:0000259" key="2">
    <source>
        <dbReference type="SMART" id="SM00899"/>
    </source>
</evidence>
<proteinExistence type="predicted"/>
<feature type="domain" description="Ferrous iron transporter FeoA-like" evidence="2">
    <location>
        <begin position="4"/>
        <end position="73"/>
    </location>
</feature>
<evidence type="ECO:0000313" key="4">
    <source>
        <dbReference type="Proteomes" id="UP000000271"/>
    </source>
</evidence>
<dbReference type="HOGENOM" id="CLU_150646_10_1_9"/>
<keyword evidence="4" id="KW-1185">Reference proteome</keyword>
<evidence type="ECO:0000313" key="3">
    <source>
        <dbReference type="EMBL" id="ADH98215.1"/>
    </source>
</evidence>
<dbReference type="Gene3D" id="2.30.30.90">
    <property type="match status" value="1"/>
</dbReference>
<dbReference type="STRING" id="439292.Bsel_0680"/>
<evidence type="ECO:0000256" key="1">
    <source>
        <dbReference type="ARBA" id="ARBA00023004"/>
    </source>
</evidence>
<dbReference type="InterPro" id="IPR007167">
    <property type="entry name" value="Fe-transptr_FeoA-like"/>
</dbReference>
<dbReference type="InterPro" id="IPR038157">
    <property type="entry name" value="FeoA_core_dom"/>
</dbReference>